<gene>
    <name evidence="2" type="ORF">QCA50_019622</name>
</gene>
<feature type="compositionally biased region" description="Acidic residues" evidence="1">
    <location>
        <begin position="108"/>
        <end position="126"/>
    </location>
</feature>
<dbReference type="Proteomes" id="UP001385951">
    <property type="component" value="Unassembled WGS sequence"/>
</dbReference>
<accession>A0AAW0FAW4</accession>
<keyword evidence="3" id="KW-1185">Reference proteome</keyword>
<proteinExistence type="predicted"/>
<evidence type="ECO:0000256" key="1">
    <source>
        <dbReference type="SAM" id="MobiDB-lite"/>
    </source>
</evidence>
<organism evidence="2 3">
    <name type="scientific">Cerrena zonata</name>
    <dbReference type="NCBI Taxonomy" id="2478898"/>
    <lineage>
        <taxon>Eukaryota</taxon>
        <taxon>Fungi</taxon>
        <taxon>Dikarya</taxon>
        <taxon>Basidiomycota</taxon>
        <taxon>Agaricomycotina</taxon>
        <taxon>Agaricomycetes</taxon>
        <taxon>Polyporales</taxon>
        <taxon>Cerrenaceae</taxon>
        <taxon>Cerrena</taxon>
    </lineage>
</organism>
<feature type="compositionally biased region" description="Basic residues" evidence="1">
    <location>
        <begin position="164"/>
        <end position="184"/>
    </location>
</feature>
<evidence type="ECO:0000313" key="2">
    <source>
        <dbReference type="EMBL" id="KAK7677406.1"/>
    </source>
</evidence>
<feature type="compositionally biased region" description="Basic and acidic residues" evidence="1">
    <location>
        <begin position="127"/>
        <end position="152"/>
    </location>
</feature>
<comment type="caution">
    <text evidence="2">The sequence shown here is derived from an EMBL/GenBank/DDBJ whole genome shotgun (WGS) entry which is preliminary data.</text>
</comment>
<dbReference type="Gene3D" id="1.10.510.10">
    <property type="entry name" value="Transferase(Phosphotransferase) domain 1"/>
    <property type="match status" value="1"/>
</dbReference>
<dbReference type="InterPro" id="IPR051272">
    <property type="entry name" value="RIO-type_Ser/Thr_kinase"/>
</dbReference>
<feature type="compositionally biased region" description="Basic and acidic residues" evidence="1">
    <location>
        <begin position="96"/>
        <end position="107"/>
    </location>
</feature>
<dbReference type="AlphaFoldDB" id="A0AAW0FAW4"/>
<name>A0AAW0FAW4_9APHY</name>
<evidence type="ECO:0000313" key="3">
    <source>
        <dbReference type="Proteomes" id="UP001385951"/>
    </source>
</evidence>
<dbReference type="EMBL" id="JASBNA010000089">
    <property type="protein sequence ID" value="KAK7677406.1"/>
    <property type="molecule type" value="Genomic_DNA"/>
</dbReference>
<protein>
    <submittedName>
        <fullName evidence="2">Uncharacterized protein</fullName>
    </submittedName>
</protein>
<feature type="region of interest" description="Disordered" evidence="1">
    <location>
        <begin position="96"/>
        <end position="184"/>
    </location>
</feature>
<dbReference type="PANTHER" id="PTHR45723">
    <property type="entry name" value="SERINE/THREONINE-PROTEIN KINASE RIO1"/>
    <property type="match status" value="1"/>
</dbReference>
<sequence>MDIKNVNDFFSRKKINVYPERLIFKYITDELKEVKDNSDEELGRYLETIPLKSETNQDDELEDEVFRSLHLVRSLNNLDERDFDKFQEGKVDTLKDLVDKEESKSDESDSSLDEDSDYESESDSDDESPKKEWKDKETVLKGKKHEDKDEKKARKKAAQSAKQEKRKTKMKKHVKKKIINKRKN</sequence>
<reference evidence="2 3" key="1">
    <citation type="submission" date="2022-09" db="EMBL/GenBank/DDBJ databases">
        <authorList>
            <person name="Palmer J.M."/>
        </authorList>
    </citation>
    <scope>NUCLEOTIDE SEQUENCE [LARGE SCALE GENOMIC DNA]</scope>
    <source>
        <strain evidence="2 3">DSM 7382</strain>
    </source>
</reference>